<dbReference type="GO" id="GO:0000166">
    <property type="term" value="F:nucleotide binding"/>
    <property type="evidence" value="ECO:0007669"/>
    <property type="project" value="UniProtKB-KW"/>
</dbReference>
<dbReference type="GO" id="GO:0006777">
    <property type="term" value="P:Mo-molybdopterin cofactor biosynthetic process"/>
    <property type="evidence" value="ECO:0007669"/>
    <property type="project" value="InterPro"/>
</dbReference>
<dbReference type="GeneID" id="77238850"/>
<evidence type="ECO:0000256" key="2">
    <source>
        <dbReference type="ARBA" id="ARBA00024200"/>
    </source>
</evidence>
<dbReference type="GO" id="GO:1990133">
    <property type="term" value="C:molybdopterin adenylyltransferase complex"/>
    <property type="evidence" value="ECO:0007669"/>
    <property type="project" value="TreeGrafter"/>
</dbReference>
<dbReference type="NCBIfam" id="TIGR01682">
    <property type="entry name" value="moaD"/>
    <property type="match status" value="1"/>
</dbReference>
<dbReference type="UniPathway" id="UPA00344"/>
<evidence type="ECO:0000256" key="3">
    <source>
        <dbReference type="ARBA" id="ARBA00024247"/>
    </source>
</evidence>
<dbReference type="CDD" id="cd00754">
    <property type="entry name" value="Ubl_MoaD"/>
    <property type="match status" value="1"/>
</dbReference>
<dbReference type="InterPro" id="IPR012675">
    <property type="entry name" value="Beta-grasp_dom_sf"/>
</dbReference>
<evidence type="ECO:0000313" key="5">
    <source>
        <dbReference type="Proteomes" id="UP000465062"/>
    </source>
</evidence>
<dbReference type="PANTHER" id="PTHR33359">
    <property type="entry name" value="MOLYBDOPTERIN SYNTHASE SULFUR CARRIER SUBUNIT"/>
    <property type="match status" value="1"/>
</dbReference>
<keyword evidence="1" id="KW-0547">Nucleotide-binding</keyword>
<proteinExistence type="inferred from homology"/>
<name>A0A6I6UL27_9BACI</name>
<evidence type="ECO:0000313" key="4">
    <source>
        <dbReference type="EMBL" id="QHE62738.1"/>
    </source>
</evidence>
<dbReference type="InterPro" id="IPR003749">
    <property type="entry name" value="ThiS/MoaD-like"/>
</dbReference>
<sequence>MIKVFLFAHLQERAGRQEVTIDKGELTVKELKERLMDEYHLPLDGVMVAVNEQYSLEDEVISSGDVVALIPPVSGG</sequence>
<dbReference type="InterPro" id="IPR016155">
    <property type="entry name" value="Mopterin_synth/thiamin_S_b"/>
</dbReference>
<dbReference type="SUPFAM" id="SSF54285">
    <property type="entry name" value="MoaD/ThiS"/>
    <property type="match status" value="1"/>
</dbReference>
<comment type="similarity">
    <text evidence="2">Belongs to the MoaD family.</text>
</comment>
<dbReference type="AlphaFoldDB" id="A0A6I6UL27"/>
<dbReference type="Gene3D" id="3.10.20.30">
    <property type="match status" value="1"/>
</dbReference>
<dbReference type="EMBL" id="CP047394">
    <property type="protein sequence ID" value="QHE62738.1"/>
    <property type="molecule type" value="Genomic_DNA"/>
</dbReference>
<dbReference type="Proteomes" id="UP000465062">
    <property type="component" value="Chromosome"/>
</dbReference>
<reference evidence="4 5" key="1">
    <citation type="submission" date="2019-06" db="EMBL/GenBank/DDBJ databases">
        <title>An operon consisting of a P-type ATPase gene and a transcriptional regular gene given the different cadmium resistance in Bacillus vietamensis 151-6 and Bacillus marisflavi 151-25.</title>
        <authorList>
            <person name="Yu X."/>
        </authorList>
    </citation>
    <scope>NUCLEOTIDE SEQUENCE [LARGE SCALE GENOMIC DNA]</scope>
    <source>
        <strain evidence="4 5">151-6</strain>
    </source>
</reference>
<dbReference type="RefSeq" id="WP_034765717.1">
    <property type="nucleotide sequence ID" value="NZ_CCDN010000008.1"/>
</dbReference>
<accession>A0A6I6UL27</accession>
<dbReference type="KEGG" id="bvq:FHE72_18205"/>
<evidence type="ECO:0000256" key="1">
    <source>
        <dbReference type="ARBA" id="ARBA00022741"/>
    </source>
</evidence>
<dbReference type="PANTHER" id="PTHR33359:SF1">
    <property type="entry name" value="MOLYBDOPTERIN SYNTHASE SULFUR CARRIER SUBUNIT"/>
    <property type="match status" value="1"/>
</dbReference>
<gene>
    <name evidence="4" type="primary">moaD</name>
    <name evidence="4" type="ORF">FHE72_18205</name>
</gene>
<protein>
    <recommendedName>
        <fullName evidence="3">Molybdopterin synthase sulfur carrier subunit</fullName>
    </recommendedName>
</protein>
<organism evidence="4 5">
    <name type="scientific">Rossellomorea vietnamensis</name>
    <dbReference type="NCBI Taxonomy" id="218284"/>
    <lineage>
        <taxon>Bacteria</taxon>
        <taxon>Bacillati</taxon>
        <taxon>Bacillota</taxon>
        <taxon>Bacilli</taxon>
        <taxon>Bacillales</taxon>
        <taxon>Bacillaceae</taxon>
        <taxon>Rossellomorea</taxon>
    </lineage>
</organism>
<dbReference type="Pfam" id="PF02597">
    <property type="entry name" value="ThiS"/>
    <property type="match status" value="1"/>
</dbReference>
<dbReference type="InterPro" id="IPR044672">
    <property type="entry name" value="MOCS2A"/>
</dbReference>